<gene>
    <name evidence="4" type="ORF">LJ657_24125</name>
</gene>
<protein>
    <submittedName>
        <fullName evidence="4">HAD family hydrolase</fullName>
    </submittedName>
</protein>
<accession>A0A9Q3VTI4</accession>
<evidence type="ECO:0000256" key="2">
    <source>
        <dbReference type="ARBA" id="ARBA00022801"/>
    </source>
</evidence>
<dbReference type="InterPro" id="IPR051400">
    <property type="entry name" value="HAD-like_hydrolase"/>
</dbReference>
<dbReference type="InterPro" id="IPR036412">
    <property type="entry name" value="HAD-like_sf"/>
</dbReference>
<dbReference type="GO" id="GO:0044281">
    <property type="term" value="P:small molecule metabolic process"/>
    <property type="evidence" value="ECO:0007669"/>
    <property type="project" value="UniProtKB-ARBA"/>
</dbReference>
<keyword evidence="2 4" id="KW-0378">Hydrolase</keyword>
<name>A0A9Q3VTI4_9ACTN</name>
<dbReference type="InterPro" id="IPR006439">
    <property type="entry name" value="HAD-SF_hydro_IA"/>
</dbReference>
<evidence type="ECO:0000313" key="4">
    <source>
        <dbReference type="EMBL" id="MCD9876670.1"/>
    </source>
</evidence>
<comment type="caution">
    <text evidence="4">The sequence shown here is derived from an EMBL/GenBank/DDBJ whole genome shotgun (WGS) entry which is preliminary data.</text>
</comment>
<comment type="cofactor">
    <cofactor evidence="1">
        <name>Mg(2+)</name>
        <dbReference type="ChEBI" id="CHEBI:18420"/>
    </cofactor>
</comment>
<dbReference type="InterPro" id="IPR023214">
    <property type="entry name" value="HAD_sf"/>
</dbReference>
<dbReference type="SFLD" id="SFLDS00003">
    <property type="entry name" value="Haloacid_Dehalogenase"/>
    <property type="match status" value="1"/>
</dbReference>
<dbReference type="PRINTS" id="PR00413">
    <property type="entry name" value="HADHALOGNASE"/>
</dbReference>
<dbReference type="EMBL" id="JAJSBI010000012">
    <property type="protein sequence ID" value="MCD9876670.1"/>
    <property type="molecule type" value="Genomic_DNA"/>
</dbReference>
<evidence type="ECO:0000256" key="1">
    <source>
        <dbReference type="ARBA" id="ARBA00001946"/>
    </source>
</evidence>
<dbReference type="RefSeq" id="WP_232650830.1">
    <property type="nucleotide sequence ID" value="NZ_JAJSBI010000012.1"/>
</dbReference>
<dbReference type="PANTHER" id="PTHR46470">
    <property type="entry name" value="N-ACYLNEURAMINATE-9-PHOSPHATASE"/>
    <property type="match status" value="1"/>
</dbReference>
<dbReference type="Gene3D" id="1.20.120.1600">
    <property type="match status" value="1"/>
</dbReference>
<reference evidence="4" key="1">
    <citation type="submission" date="2021-12" db="EMBL/GenBank/DDBJ databases">
        <authorList>
            <person name="Lee J.-H."/>
            <person name="Kim S.-B."/>
        </authorList>
    </citation>
    <scope>NUCLEOTIDE SEQUENCE</scope>
    <source>
        <strain evidence="4">NR30</strain>
    </source>
</reference>
<evidence type="ECO:0000256" key="3">
    <source>
        <dbReference type="ARBA" id="ARBA00022842"/>
    </source>
</evidence>
<dbReference type="Proteomes" id="UP001108029">
    <property type="component" value="Unassembled WGS sequence"/>
</dbReference>
<dbReference type="SFLD" id="SFLDG01129">
    <property type="entry name" value="C1.5:_HAD__Beta-PGM__Phosphata"/>
    <property type="match status" value="1"/>
</dbReference>
<dbReference type="AlphaFoldDB" id="A0A9Q3VTI4"/>
<dbReference type="NCBIfam" id="TIGR01549">
    <property type="entry name" value="HAD-SF-IA-v1"/>
    <property type="match status" value="1"/>
</dbReference>
<keyword evidence="5" id="KW-1185">Reference proteome</keyword>
<proteinExistence type="predicted"/>
<dbReference type="PANTHER" id="PTHR46470:SF4">
    <property type="entry name" value="5-AMINO-6-(5-PHOSPHO-D-RIBITYLAMINO)URACIL PHOSPHATASE YIGB"/>
    <property type="match status" value="1"/>
</dbReference>
<keyword evidence="3" id="KW-0460">Magnesium</keyword>
<evidence type="ECO:0000313" key="5">
    <source>
        <dbReference type="Proteomes" id="UP001108029"/>
    </source>
</evidence>
<dbReference type="Gene3D" id="3.40.50.1000">
    <property type="entry name" value="HAD superfamily/HAD-like"/>
    <property type="match status" value="1"/>
</dbReference>
<sequence length="247" mass="27056">MSIRAVVWDVDDTLFDYSGADRAAMREYLVAEGLIDEGGAVAEALERWRVATEVHWARFSVGEVSFEGQRRDRVRLFLGRELTDDEADDWFRRYKTYYEAAWALFPDVLPALDALATSHRHAVLSNSSLTVQDRKLRTLGVHDRFEVILCAAELGVSKPEAGAFLAACDALELAPHQVAYVGDHPEIDGRGAADAGLLSVWIDRDGAYTSGDVLVAVPAGPHRIASLAELPAILGADTRFGAPSTFR</sequence>
<dbReference type="Pfam" id="PF00702">
    <property type="entry name" value="Hydrolase"/>
    <property type="match status" value="1"/>
</dbReference>
<organism evidence="4 5">
    <name type="scientific">Streptomyces guryensis</name>
    <dbReference type="NCBI Taxonomy" id="2886947"/>
    <lineage>
        <taxon>Bacteria</taxon>
        <taxon>Bacillati</taxon>
        <taxon>Actinomycetota</taxon>
        <taxon>Actinomycetes</taxon>
        <taxon>Kitasatosporales</taxon>
        <taxon>Streptomycetaceae</taxon>
        <taxon>Streptomyces</taxon>
    </lineage>
</organism>
<dbReference type="SUPFAM" id="SSF56784">
    <property type="entry name" value="HAD-like"/>
    <property type="match status" value="1"/>
</dbReference>
<dbReference type="GO" id="GO:0016787">
    <property type="term" value="F:hydrolase activity"/>
    <property type="evidence" value="ECO:0007669"/>
    <property type="project" value="UniProtKB-KW"/>
</dbReference>